<accession>A0A9W7B4J8</accession>
<feature type="domain" description="RelA/SpoT" evidence="1">
    <location>
        <begin position="236"/>
        <end position="369"/>
    </location>
</feature>
<dbReference type="Pfam" id="PF13328">
    <property type="entry name" value="HD_4"/>
    <property type="match status" value="1"/>
</dbReference>
<dbReference type="InterPro" id="IPR043519">
    <property type="entry name" value="NT_sf"/>
</dbReference>
<dbReference type="AlphaFoldDB" id="A0A9W7B4J8"/>
<evidence type="ECO:0000259" key="1">
    <source>
        <dbReference type="SMART" id="SM00954"/>
    </source>
</evidence>
<organism evidence="2 3">
    <name type="scientific">Triparma laevis f. inornata</name>
    <dbReference type="NCBI Taxonomy" id="1714386"/>
    <lineage>
        <taxon>Eukaryota</taxon>
        <taxon>Sar</taxon>
        <taxon>Stramenopiles</taxon>
        <taxon>Ochrophyta</taxon>
        <taxon>Bolidophyceae</taxon>
        <taxon>Parmales</taxon>
        <taxon>Triparmaceae</taxon>
        <taxon>Triparma</taxon>
    </lineage>
</organism>
<dbReference type="Gene3D" id="1.10.3210.10">
    <property type="entry name" value="Hypothetical protein af1432"/>
    <property type="match status" value="1"/>
</dbReference>
<dbReference type="PANTHER" id="PTHR21262">
    <property type="entry name" value="GUANOSINE-3',5'-BIS DIPHOSPHATE 3'-PYROPHOSPHOHYDROLASE"/>
    <property type="match status" value="1"/>
</dbReference>
<comment type="caution">
    <text evidence="2">The sequence shown here is derived from an EMBL/GenBank/DDBJ whole genome shotgun (WGS) entry which is preliminary data.</text>
</comment>
<dbReference type="Pfam" id="PF04607">
    <property type="entry name" value="RelA_SpoT"/>
    <property type="match status" value="1"/>
</dbReference>
<dbReference type="PANTHER" id="PTHR21262:SF31">
    <property type="entry name" value="GTP PYROPHOSPHOKINASE"/>
    <property type="match status" value="1"/>
</dbReference>
<dbReference type="SUPFAM" id="SSF81301">
    <property type="entry name" value="Nucleotidyltransferase"/>
    <property type="match status" value="1"/>
</dbReference>
<dbReference type="EMBL" id="BLQM01000307">
    <property type="protein sequence ID" value="GMH81976.1"/>
    <property type="molecule type" value="Genomic_DNA"/>
</dbReference>
<protein>
    <recommendedName>
        <fullName evidence="1">RelA/SpoT domain-containing protein</fullName>
    </recommendedName>
</protein>
<name>A0A9W7B4J8_9STRA</name>
<evidence type="ECO:0000313" key="3">
    <source>
        <dbReference type="Proteomes" id="UP001162640"/>
    </source>
</evidence>
<evidence type="ECO:0000313" key="2">
    <source>
        <dbReference type="EMBL" id="GMH81976.1"/>
    </source>
</evidence>
<gene>
    <name evidence="2" type="ORF">TL16_g09105</name>
</gene>
<reference evidence="3" key="1">
    <citation type="journal article" date="2023" name="Commun. Biol.">
        <title>Genome analysis of Parmales, the sister group of diatoms, reveals the evolutionary specialization of diatoms from phago-mixotrophs to photoautotrophs.</title>
        <authorList>
            <person name="Ban H."/>
            <person name="Sato S."/>
            <person name="Yoshikawa S."/>
            <person name="Yamada K."/>
            <person name="Nakamura Y."/>
            <person name="Ichinomiya M."/>
            <person name="Sato N."/>
            <person name="Blanc-Mathieu R."/>
            <person name="Endo H."/>
            <person name="Kuwata A."/>
            <person name="Ogata H."/>
        </authorList>
    </citation>
    <scope>NUCLEOTIDE SEQUENCE [LARGE SCALE GENOMIC DNA]</scope>
</reference>
<dbReference type="SUPFAM" id="SSF109604">
    <property type="entry name" value="HD-domain/PDEase-like"/>
    <property type="match status" value="1"/>
</dbReference>
<dbReference type="CDD" id="cd05399">
    <property type="entry name" value="NT_Rel-Spo_like"/>
    <property type="match status" value="1"/>
</dbReference>
<dbReference type="Proteomes" id="UP001162640">
    <property type="component" value="Unassembled WGS sequence"/>
</dbReference>
<dbReference type="GO" id="GO:0015969">
    <property type="term" value="P:guanosine tetraphosphate metabolic process"/>
    <property type="evidence" value="ECO:0007669"/>
    <property type="project" value="InterPro"/>
</dbReference>
<sequence>MLMGSCQFTQILIDSEMDLPTLTSALFHYSSVVSMVLFNTRTTGTDILRSLKGVGVEGFGGGVGRIFLGCMRLKRIESIANGVSDNDSTASKRAKQGKIGAKTLRSLLQSVTNDWRALAIRSAACLYRLQMLELLHNNSNGVHRNSQLISTAREALHLFSPLASRLGMHTLKCKLENAAFRVLFPRQHERIIYLLDEEEQNLGMQAVLDATYCDIKRGLMEDEVFMEEIGSFKIKARIKEPFSLWKKMLKTNTRKICEVPDAIALRIILEARENDNESSDIKRARERALCYYVQESVLAKYPDQSHKYDEKWKDYIKSPKSNGYESLHVSTVARWHGTTWPFEVQVRSRAMDRVASFGLAAHWSYKANGNPTSASTNSESNTEAVLGDTSILAYLKAMREFETNVEQNRVDKMINSKELNSSQISTEKETEQINHISALKLSKTALNRESVFVFAQNSDKSHLFELPVGSTIIDACLSAGFNYDVDLIKLKAGTTTTGEKGASCNGSTVDWQQRLRNGDVVSLE</sequence>
<proteinExistence type="predicted"/>
<dbReference type="SMART" id="SM00954">
    <property type="entry name" value="RelA_SpoT"/>
    <property type="match status" value="1"/>
</dbReference>
<dbReference type="InterPro" id="IPR007685">
    <property type="entry name" value="RelA_SpoT"/>
</dbReference>
<dbReference type="Gene3D" id="3.30.460.10">
    <property type="entry name" value="Beta Polymerase, domain 2"/>
    <property type="match status" value="1"/>
</dbReference>